<evidence type="ECO:0000313" key="3">
    <source>
        <dbReference type="Proteomes" id="UP000645555"/>
    </source>
</evidence>
<gene>
    <name evidence="2" type="ORF">GCM10010515_24870</name>
</gene>
<dbReference type="Proteomes" id="UP000645555">
    <property type="component" value="Unassembled WGS sequence"/>
</dbReference>
<dbReference type="AlphaFoldDB" id="A0A918KA94"/>
<comment type="caution">
    <text evidence="2">The sequence shown here is derived from an EMBL/GenBank/DDBJ whole genome shotgun (WGS) entry which is preliminary data.</text>
</comment>
<protein>
    <submittedName>
        <fullName evidence="2">Uncharacterized protein</fullName>
    </submittedName>
</protein>
<dbReference type="EMBL" id="BMWD01000007">
    <property type="protein sequence ID" value="GGX56483.1"/>
    <property type="molecule type" value="Genomic_DNA"/>
</dbReference>
<feature type="compositionally biased region" description="Basic residues" evidence="1">
    <location>
        <begin position="1"/>
        <end position="12"/>
    </location>
</feature>
<accession>A0A918KA94</accession>
<evidence type="ECO:0000256" key="1">
    <source>
        <dbReference type="SAM" id="MobiDB-lite"/>
    </source>
</evidence>
<keyword evidence="3" id="KW-1185">Reference proteome</keyword>
<feature type="region of interest" description="Disordered" evidence="1">
    <location>
        <begin position="1"/>
        <end position="23"/>
    </location>
</feature>
<sequence>MPGQGKRKRKQRDARARAAARTAPDKGYWAVVFETRDESEFHARLRDLRAGNEPYDKELVRIDTFCGRLSHPTVRRLSVFVAHPAEITTASRDHTAG</sequence>
<organism evidence="2 3">
    <name type="scientific">Streptomyces fructofermentans</name>
    <dbReference type="NCBI Taxonomy" id="152141"/>
    <lineage>
        <taxon>Bacteria</taxon>
        <taxon>Bacillati</taxon>
        <taxon>Actinomycetota</taxon>
        <taxon>Actinomycetes</taxon>
        <taxon>Kitasatosporales</taxon>
        <taxon>Streptomycetaceae</taxon>
        <taxon>Streptomyces</taxon>
    </lineage>
</organism>
<evidence type="ECO:0000313" key="2">
    <source>
        <dbReference type="EMBL" id="GGX56483.1"/>
    </source>
</evidence>
<reference evidence="2" key="2">
    <citation type="submission" date="2020-09" db="EMBL/GenBank/DDBJ databases">
        <authorList>
            <person name="Sun Q."/>
            <person name="Ohkuma M."/>
        </authorList>
    </citation>
    <scope>NUCLEOTIDE SEQUENCE</scope>
    <source>
        <strain evidence="2">JCM 4956</strain>
    </source>
</reference>
<name>A0A918KA94_9ACTN</name>
<reference evidence="2" key="1">
    <citation type="journal article" date="2014" name="Int. J. Syst. Evol. Microbiol.">
        <title>Complete genome sequence of Corynebacterium casei LMG S-19264T (=DSM 44701T), isolated from a smear-ripened cheese.</title>
        <authorList>
            <consortium name="US DOE Joint Genome Institute (JGI-PGF)"/>
            <person name="Walter F."/>
            <person name="Albersmeier A."/>
            <person name="Kalinowski J."/>
            <person name="Ruckert C."/>
        </authorList>
    </citation>
    <scope>NUCLEOTIDE SEQUENCE</scope>
    <source>
        <strain evidence="2">JCM 4956</strain>
    </source>
</reference>
<proteinExistence type="predicted"/>